<dbReference type="Proteomes" id="UP000306477">
    <property type="component" value="Unassembled WGS sequence"/>
</dbReference>
<dbReference type="Pfam" id="PF19124">
    <property type="entry name" value="DUF5808"/>
    <property type="match status" value="1"/>
</dbReference>
<dbReference type="AlphaFoldDB" id="A0A4S3PP53"/>
<sequence>MTLAIFLVIAVILAGIQTAVPFIVKRTVIFGVTVPEKHIKDEKLSSYKKKYALLVSLLSIIALASYVSWVLGSSPSEGQTVLIGTIIQFAIILFSFTLYFYFHGKTLQVKKEMKWGENTTQVQIADLSARAKDEMLPWYIFLLPMVITVGLIGYTIAQYNLLPNQIPTHWGINGEADAFTDKTPVSAISSLLMLLVMQAMFLTIIISTKKSGIKLSATATNASRARQLTLRKYTSWLMFLTTILLTGMFSFFQLRTIHPDIVDGTIVKAVPLIFLFVTLGATIAFAIKVGRSDKISIGETNTGIRDYDDDVHWVGGLFYVNRQDPSIFVEKRFGVGWTINFGNPIGYFIILIPLALIILFSIL</sequence>
<feature type="transmembrane region" description="Helical" evidence="1">
    <location>
        <begin position="81"/>
        <end position="102"/>
    </location>
</feature>
<keyword evidence="1" id="KW-1133">Transmembrane helix</keyword>
<feature type="transmembrane region" description="Helical" evidence="1">
    <location>
        <begin position="341"/>
        <end position="362"/>
    </location>
</feature>
<dbReference type="PANTHER" id="PTHR37810">
    <property type="entry name" value="IMMUNITY PROTEIN SDPI"/>
    <property type="match status" value="1"/>
</dbReference>
<keyword evidence="5" id="KW-1185">Reference proteome</keyword>
<reference evidence="4 5" key="1">
    <citation type="journal article" date="2019" name="Indoor Air">
        <title>Impacts of indoor surface finishes on bacterial viability.</title>
        <authorList>
            <person name="Hu J."/>
            <person name="Maamar S.B."/>
            <person name="Glawe A.J."/>
            <person name="Gottel N."/>
            <person name="Gilbert J.A."/>
            <person name="Hartmann E.M."/>
        </authorList>
    </citation>
    <scope>NUCLEOTIDE SEQUENCE [LARGE SCALE GENOMIC DNA]</scope>
    <source>
        <strain evidence="4 5">AF060A6</strain>
    </source>
</reference>
<accession>A0A4S3PP53</accession>
<feature type="transmembrane region" description="Helical" evidence="1">
    <location>
        <begin position="266"/>
        <end position="287"/>
    </location>
</feature>
<dbReference type="InterPro" id="IPR012867">
    <property type="entry name" value="DUF1648"/>
</dbReference>
<comment type="caution">
    <text evidence="4">The sequence shown here is derived from an EMBL/GenBank/DDBJ whole genome shotgun (WGS) entry which is preliminary data.</text>
</comment>
<dbReference type="Pfam" id="PF07853">
    <property type="entry name" value="DUF1648"/>
    <property type="match status" value="1"/>
</dbReference>
<evidence type="ECO:0000259" key="2">
    <source>
        <dbReference type="Pfam" id="PF07853"/>
    </source>
</evidence>
<feature type="transmembrane region" description="Helical" evidence="1">
    <location>
        <begin position="233"/>
        <end position="254"/>
    </location>
</feature>
<gene>
    <name evidence="4" type="ORF">E1I69_15060</name>
</gene>
<dbReference type="EMBL" id="SLUB01000029">
    <property type="protein sequence ID" value="THE11370.1"/>
    <property type="molecule type" value="Genomic_DNA"/>
</dbReference>
<keyword evidence="1" id="KW-0812">Transmembrane</keyword>
<feature type="domain" description="DUF1648" evidence="2">
    <location>
        <begin position="147"/>
        <end position="193"/>
    </location>
</feature>
<feature type="transmembrane region" description="Helical" evidence="1">
    <location>
        <begin position="187"/>
        <end position="206"/>
    </location>
</feature>
<protein>
    <submittedName>
        <fullName evidence="4">DUF1648 domain-containing protein</fullName>
    </submittedName>
</protein>
<organism evidence="4 5">
    <name type="scientific">Bacillus timonensis</name>
    <dbReference type="NCBI Taxonomy" id="1033734"/>
    <lineage>
        <taxon>Bacteria</taxon>
        <taxon>Bacillati</taxon>
        <taxon>Bacillota</taxon>
        <taxon>Bacilli</taxon>
        <taxon>Bacillales</taxon>
        <taxon>Bacillaceae</taxon>
        <taxon>Bacillus</taxon>
    </lineage>
</organism>
<dbReference type="STRING" id="1033734.GCA_000285535_01584"/>
<feature type="domain" description="DUF5808" evidence="3">
    <location>
        <begin position="322"/>
        <end position="347"/>
    </location>
</feature>
<feature type="transmembrane region" description="Helical" evidence="1">
    <location>
        <begin position="136"/>
        <end position="157"/>
    </location>
</feature>
<name>A0A4S3PP53_9BACI</name>
<dbReference type="PANTHER" id="PTHR37810:SF9">
    <property type="entry name" value="MEMBRANE PROTEIN"/>
    <property type="match status" value="1"/>
</dbReference>
<dbReference type="InterPro" id="IPR043831">
    <property type="entry name" value="DUF5808"/>
</dbReference>
<evidence type="ECO:0000313" key="5">
    <source>
        <dbReference type="Proteomes" id="UP000306477"/>
    </source>
</evidence>
<evidence type="ECO:0000259" key="3">
    <source>
        <dbReference type="Pfam" id="PF19124"/>
    </source>
</evidence>
<proteinExistence type="predicted"/>
<feature type="transmembrane region" description="Helical" evidence="1">
    <location>
        <begin position="51"/>
        <end position="69"/>
    </location>
</feature>
<evidence type="ECO:0000313" key="4">
    <source>
        <dbReference type="EMBL" id="THE11370.1"/>
    </source>
</evidence>
<dbReference type="RefSeq" id="WP_136380397.1">
    <property type="nucleotide sequence ID" value="NZ_SLUB01000029.1"/>
</dbReference>
<keyword evidence="1" id="KW-0472">Membrane</keyword>
<evidence type="ECO:0000256" key="1">
    <source>
        <dbReference type="SAM" id="Phobius"/>
    </source>
</evidence>
<dbReference type="OrthoDB" id="157646at2"/>
<dbReference type="GO" id="GO:0009636">
    <property type="term" value="P:response to toxic substance"/>
    <property type="evidence" value="ECO:0007669"/>
    <property type="project" value="TreeGrafter"/>
</dbReference>
<feature type="transmembrane region" description="Helical" evidence="1">
    <location>
        <begin position="6"/>
        <end position="24"/>
    </location>
</feature>